<dbReference type="PANTHER" id="PTHR43334">
    <property type="entry name" value="ACETATE--COA LIGASE [ADP-FORMING]"/>
    <property type="match status" value="1"/>
</dbReference>
<evidence type="ECO:0000256" key="4">
    <source>
        <dbReference type="PROSITE-ProRule" id="PRU00409"/>
    </source>
</evidence>
<dbReference type="Gene3D" id="3.40.50.261">
    <property type="entry name" value="Succinyl-CoA synthetase domains"/>
    <property type="match status" value="2"/>
</dbReference>
<dbReference type="Pfam" id="PF19045">
    <property type="entry name" value="Ligase_CoA_2"/>
    <property type="match status" value="1"/>
</dbReference>
<dbReference type="InterPro" id="IPR003781">
    <property type="entry name" value="CoA-bd"/>
</dbReference>
<dbReference type="InterPro" id="IPR013815">
    <property type="entry name" value="ATP_grasp_subdomain_1"/>
</dbReference>
<keyword evidence="3 4" id="KW-0067">ATP-binding</keyword>
<reference evidence="7" key="1">
    <citation type="journal article" date="2019" name="Int. J. Syst. Evol. Microbiol.">
        <title>The Global Catalogue of Microorganisms (GCM) 10K type strain sequencing project: providing services to taxonomists for standard genome sequencing and annotation.</title>
        <authorList>
            <consortium name="The Broad Institute Genomics Platform"/>
            <consortium name="The Broad Institute Genome Sequencing Center for Infectious Disease"/>
            <person name="Wu L."/>
            <person name="Ma J."/>
        </authorList>
    </citation>
    <scope>NUCLEOTIDE SEQUENCE [LARGE SCALE GENOMIC DNA]</scope>
    <source>
        <strain evidence="7">KCTC 52640</strain>
    </source>
</reference>
<evidence type="ECO:0000256" key="3">
    <source>
        <dbReference type="ARBA" id="ARBA00022840"/>
    </source>
</evidence>
<evidence type="ECO:0000256" key="1">
    <source>
        <dbReference type="ARBA" id="ARBA00022598"/>
    </source>
</evidence>
<dbReference type="SUPFAM" id="SSF52210">
    <property type="entry name" value="Succinyl-CoA synthetase domains"/>
    <property type="match status" value="2"/>
</dbReference>
<dbReference type="SUPFAM" id="SSF56059">
    <property type="entry name" value="Glutathione synthetase ATP-binding domain-like"/>
    <property type="match status" value="1"/>
</dbReference>
<dbReference type="RefSeq" id="WP_380690737.1">
    <property type="nucleotide sequence ID" value="NZ_JBHRSS010000007.1"/>
</dbReference>
<dbReference type="EMBL" id="JBHRSS010000007">
    <property type="protein sequence ID" value="MFC3105177.1"/>
    <property type="molecule type" value="Genomic_DNA"/>
</dbReference>
<keyword evidence="2 4" id="KW-0547">Nucleotide-binding</keyword>
<evidence type="ECO:0000313" key="7">
    <source>
        <dbReference type="Proteomes" id="UP001595462"/>
    </source>
</evidence>
<dbReference type="PANTHER" id="PTHR43334:SF1">
    <property type="entry name" value="3-HYDROXYPROPIONATE--COA LIGASE [ADP-FORMING]"/>
    <property type="match status" value="1"/>
</dbReference>
<dbReference type="Pfam" id="PF13380">
    <property type="entry name" value="CoA_binding_2"/>
    <property type="match status" value="1"/>
</dbReference>
<dbReference type="Gene3D" id="3.30.1490.20">
    <property type="entry name" value="ATP-grasp fold, A domain"/>
    <property type="match status" value="1"/>
</dbReference>
<dbReference type="SUPFAM" id="SSF51735">
    <property type="entry name" value="NAD(P)-binding Rossmann-fold domains"/>
    <property type="match status" value="1"/>
</dbReference>
<dbReference type="GO" id="GO:0016874">
    <property type="term" value="F:ligase activity"/>
    <property type="evidence" value="ECO:0007669"/>
    <property type="project" value="UniProtKB-KW"/>
</dbReference>
<sequence length="720" mass="75312">MSKRKQDMTATNGVGEGARDLATLFSPRSIAVVGATTNAAAIGGQPLKHLADHGYEGTIYPVNPKYADIAGLRCYPDLVSLPETPDLVVVAVSAHLVPDVIRVAGQKGVPFALVFSSGFAEVGGDGKDAQSRLQAVAESAGVTLIGPNCQGLINISDDIPVGFGAPYGLTYSAGAVSLTSQSGAFGNSLLMALNKEGVGLRHYVSTGNEAATSTLDFFSHFIDDPQTHVVAAYVEGFRDARSLRVIAGRALLKRKPIIVWKVGNTVEGANAASSHTANLAGGSTYYRAAFRQFGIIAVNDIADMADCARALLTGRLPFAGRGVAILSISGGAGIAMTDRCIELGLDVVRFGDDTSRRLKTLMPDFGSAGNPVDMTAAAMTSPEAFGAALRSILEDPAVHMLGLCLAALSGQAAVVVALEIVTVAAEYSAPILVAWNAPHDLNGEAYGVLAEAGIPVYDSPVRSARGLSALAEYAAAVKRYDAAPFDSSAQGSPDDVDLPVQTLNEFDSKQLLARHGVPISREAVAHDREQAVGLAEELGYPVVLKILSADLPHKSDMGGVRINIADADAVRLAYDAILQAVEQFDLPIQVDGVLVQEMASAGTEVILGAVNDPAFGPAIMFGAGGIFAEILEDVAFKIAPLSADDARDLIAQTRVARLLEGVRGQPPRDVEALVECILRLSDFVIAESHRFAEVDINPLIVSSHGHGVKIVDALIKLRQI</sequence>
<dbReference type="InterPro" id="IPR043938">
    <property type="entry name" value="Ligase_CoA_dom"/>
</dbReference>
<dbReference type="InterPro" id="IPR016102">
    <property type="entry name" value="Succinyl-CoA_synth-like"/>
</dbReference>
<dbReference type="Proteomes" id="UP001595462">
    <property type="component" value="Unassembled WGS sequence"/>
</dbReference>
<evidence type="ECO:0000259" key="5">
    <source>
        <dbReference type="PROSITE" id="PS50975"/>
    </source>
</evidence>
<keyword evidence="7" id="KW-1185">Reference proteome</keyword>
<accession>A0ABV7EUF1</accession>
<feature type="domain" description="ATP-grasp" evidence="5">
    <location>
        <begin position="509"/>
        <end position="719"/>
    </location>
</feature>
<evidence type="ECO:0000313" key="6">
    <source>
        <dbReference type="EMBL" id="MFC3105177.1"/>
    </source>
</evidence>
<protein>
    <submittedName>
        <fullName evidence="6">Acetate--CoA ligase family protein</fullName>
    </submittedName>
</protein>
<dbReference type="SMART" id="SM00881">
    <property type="entry name" value="CoA_binding"/>
    <property type="match status" value="1"/>
</dbReference>
<dbReference type="InterPro" id="IPR036291">
    <property type="entry name" value="NAD(P)-bd_dom_sf"/>
</dbReference>
<dbReference type="Pfam" id="PF13549">
    <property type="entry name" value="ATP-grasp_5"/>
    <property type="match status" value="1"/>
</dbReference>
<dbReference type="InterPro" id="IPR051538">
    <property type="entry name" value="Acyl-CoA_Synth/Transferase"/>
</dbReference>
<keyword evidence="1 6" id="KW-0436">Ligase</keyword>
<dbReference type="Pfam" id="PF13607">
    <property type="entry name" value="Succ_CoA_lig"/>
    <property type="match status" value="1"/>
</dbReference>
<name>A0ABV7EUF1_9GAMM</name>
<comment type="caution">
    <text evidence="6">The sequence shown here is derived from an EMBL/GenBank/DDBJ whole genome shotgun (WGS) entry which is preliminary data.</text>
</comment>
<organism evidence="6 7">
    <name type="scientific">Salinisphaera aquimarina</name>
    <dbReference type="NCBI Taxonomy" id="2094031"/>
    <lineage>
        <taxon>Bacteria</taxon>
        <taxon>Pseudomonadati</taxon>
        <taxon>Pseudomonadota</taxon>
        <taxon>Gammaproteobacteria</taxon>
        <taxon>Salinisphaerales</taxon>
        <taxon>Salinisphaeraceae</taxon>
        <taxon>Salinisphaera</taxon>
    </lineage>
</organism>
<proteinExistence type="predicted"/>
<dbReference type="InterPro" id="IPR011761">
    <property type="entry name" value="ATP-grasp"/>
</dbReference>
<gene>
    <name evidence="6" type="ORF">ACFOSU_14945</name>
</gene>
<evidence type="ECO:0000256" key="2">
    <source>
        <dbReference type="ARBA" id="ARBA00022741"/>
    </source>
</evidence>
<dbReference type="Gene3D" id="3.40.50.720">
    <property type="entry name" value="NAD(P)-binding Rossmann-like Domain"/>
    <property type="match status" value="1"/>
</dbReference>
<dbReference type="Gene3D" id="3.30.470.20">
    <property type="entry name" value="ATP-grasp fold, B domain"/>
    <property type="match status" value="1"/>
</dbReference>
<dbReference type="PROSITE" id="PS50975">
    <property type="entry name" value="ATP_GRASP"/>
    <property type="match status" value="1"/>
</dbReference>
<dbReference type="InterPro" id="IPR032875">
    <property type="entry name" value="Succ_CoA_lig_flav_dom"/>
</dbReference>